<dbReference type="EMBL" id="CP005973">
    <property type="protein sequence ID" value="AJR05880.1"/>
    <property type="molecule type" value="Genomic_DNA"/>
</dbReference>
<dbReference type="KEGG" id="pgb:H744_1c0855"/>
<accession>A0A0C5WSA6</accession>
<evidence type="ECO:0000256" key="1">
    <source>
        <dbReference type="SAM" id="SignalP"/>
    </source>
</evidence>
<organism evidence="2 3">
    <name type="scientific">Photobacterium gaetbulicola Gung47</name>
    <dbReference type="NCBI Taxonomy" id="658445"/>
    <lineage>
        <taxon>Bacteria</taxon>
        <taxon>Pseudomonadati</taxon>
        <taxon>Pseudomonadota</taxon>
        <taxon>Gammaproteobacteria</taxon>
        <taxon>Vibrionales</taxon>
        <taxon>Vibrionaceae</taxon>
        <taxon>Photobacterium</taxon>
    </lineage>
</organism>
<evidence type="ECO:0000313" key="3">
    <source>
        <dbReference type="Proteomes" id="UP000032303"/>
    </source>
</evidence>
<dbReference type="HOGENOM" id="CLU_1738827_0_0_6"/>
<proteinExistence type="predicted"/>
<keyword evidence="3" id="KW-1185">Reference proteome</keyword>
<sequence length="150" mass="17432">MKWYTSLAAMIVMSACSSQANVSEIAQQKTQFIKDECYRNDAGSLNDAFQVFMSDRQEELGGLRSTLSNDNYEQLDYALKHFVTYWEQLQTERNLACEQHATCEFIKFKTPELQSNRDFCDGTDFEYSVSRAKIINFFSDIERLELQKSP</sequence>
<evidence type="ECO:0000313" key="2">
    <source>
        <dbReference type="EMBL" id="AJR05880.1"/>
    </source>
</evidence>
<protein>
    <recommendedName>
        <fullName evidence="4">Lysozyme inhibitor LprI N-terminal domain-containing protein</fullName>
    </recommendedName>
</protein>
<dbReference type="Proteomes" id="UP000032303">
    <property type="component" value="Chromosome 1"/>
</dbReference>
<dbReference type="PATRIC" id="fig|658445.3.peg.930"/>
<evidence type="ECO:0008006" key="4">
    <source>
        <dbReference type="Google" id="ProtNLM"/>
    </source>
</evidence>
<keyword evidence="1" id="KW-0732">Signal</keyword>
<feature type="chain" id="PRO_5002192079" description="Lysozyme inhibitor LprI N-terminal domain-containing protein" evidence="1">
    <location>
        <begin position="21"/>
        <end position="150"/>
    </location>
</feature>
<reference evidence="2 3" key="1">
    <citation type="submission" date="2013-05" db="EMBL/GenBank/DDBJ databases">
        <title>Complete genome sequence of the lipase-producing bacterium Photobacterium gaetbulicola Gung47.</title>
        <authorList>
            <person name="Kim Y.-O."/>
        </authorList>
    </citation>
    <scope>NUCLEOTIDE SEQUENCE [LARGE SCALE GENOMIC DNA]</scope>
    <source>
        <strain evidence="2 3">Gung47</strain>
    </source>
</reference>
<gene>
    <name evidence="2" type="ORF">H744_1c0855</name>
</gene>
<dbReference type="AlphaFoldDB" id="A0A0C5WSA6"/>
<dbReference type="PROSITE" id="PS51257">
    <property type="entry name" value="PROKAR_LIPOPROTEIN"/>
    <property type="match status" value="1"/>
</dbReference>
<feature type="signal peptide" evidence="1">
    <location>
        <begin position="1"/>
        <end position="20"/>
    </location>
</feature>
<name>A0A0C5WSA6_9GAMM</name>